<evidence type="ECO:0000256" key="6">
    <source>
        <dbReference type="ARBA" id="ARBA00022692"/>
    </source>
</evidence>
<evidence type="ECO:0000256" key="4">
    <source>
        <dbReference type="ARBA" id="ARBA00022676"/>
    </source>
</evidence>
<evidence type="ECO:0000256" key="5">
    <source>
        <dbReference type="ARBA" id="ARBA00022679"/>
    </source>
</evidence>
<evidence type="ECO:0000313" key="11">
    <source>
        <dbReference type="EMBL" id="KAJ7384330.1"/>
    </source>
</evidence>
<dbReference type="EC" id="2.4.1.-" evidence="10"/>
<feature type="transmembrane region" description="Helical" evidence="10">
    <location>
        <begin position="128"/>
        <end position="151"/>
    </location>
</feature>
<comment type="subcellular location">
    <subcellularLocation>
        <location evidence="1 10">Endoplasmic reticulum membrane</location>
        <topology evidence="1 10">Multi-pass membrane protein</topology>
    </subcellularLocation>
</comment>
<evidence type="ECO:0000256" key="7">
    <source>
        <dbReference type="ARBA" id="ARBA00022824"/>
    </source>
</evidence>
<dbReference type="GO" id="GO:0006487">
    <property type="term" value="P:protein N-linked glycosylation"/>
    <property type="evidence" value="ECO:0007669"/>
    <property type="project" value="TreeGrafter"/>
</dbReference>
<keyword evidence="9 10" id="KW-0472">Membrane</keyword>
<evidence type="ECO:0000256" key="9">
    <source>
        <dbReference type="ARBA" id="ARBA00023136"/>
    </source>
</evidence>
<evidence type="ECO:0000256" key="2">
    <source>
        <dbReference type="ARBA" id="ARBA00004922"/>
    </source>
</evidence>
<comment type="similarity">
    <text evidence="3 10">Belongs to the glycosyltransferase 22 family.</text>
</comment>
<protein>
    <recommendedName>
        <fullName evidence="10">Mannosyltransferase</fullName>
        <ecNumber evidence="10">2.4.1.-</ecNumber>
    </recommendedName>
</protein>
<evidence type="ECO:0000313" key="12">
    <source>
        <dbReference type="Proteomes" id="UP001163046"/>
    </source>
</evidence>
<evidence type="ECO:0000256" key="8">
    <source>
        <dbReference type="ARBA" id="ARBA00022989"/>
    </source>
</evidence>
<dbReference type="Pfam" id="PF03901">
    <property type="entry name" value="Glyco_transf_22"/>
    <property type="match status" value="1"/>
</dbReference>
<keyword evidence="12" id="KW-1185">Reference proteome</keyword>
<dbReference type="PANTHER" id="PTHR22760:SF2">
    <property type="entry name" value="ALPHA-1,2-MANNOSYLTRANSFERASE ALG9"/>
    <property type="match status" value="1"/>
</dbReference>
<evidence type="ECO:0000256" key="1">
    <source>
        <dbReference type="ARBA" id="ARBA00004477"/>
    </source>
</evidence>
<name>A0A9X0D2C0_9CNID</name>
<dbReference type="GO" id="GO:0005789">
    <property type="term" value="C:endoplasmic reticulum membrane"/>
    <property type="evidence" value="ECO:0007669"/>
    <property type="project" value="UniProtKB-SubCell"/>
</dbReference>
<dbReference type="Proteomes" id="UP001163046">
    <property type="component" value="Unassembled WGS sequence"/>
</dbReference>
<keyword evidence="4 10" id="KW-0328">Glycosyltransferase</keyword>
<evidence type="ECO:0000256" key="10">
    <source>
        <dbReference type="RuleBase" id="RU363075"/>
    </source>
</evidence>
<dbReference type="EMBL" id="MU825888">
    <property type="protein sequence ID" value="KAJ7384330.1"/>
    <property type="molecule type" value="Genomic_DNA"/>
</dbReference>
<dbReference type="OrthoDB" id="497541at2759"/>
<feature type="transmembrane region" description="Helical" evidence="10">
    <location>
        <begin position="232"/>
        <end position="249"/>
    </location>
</feature>
<sequence length="270" mass="30400">MSARRQKAGTTAEVISDSTSPVDIDLVKKLSQPDISAWCPRPYTIFKLLLSARFCSAFLCHITDADETFNYWEPMHFLMFGSGFQTWEYSPTNKLLVFYFLRFVLSIACAACETYFYRGIMKQFGNHVARIAVVFMIFSTGMFISASAFLPSTFAMYMVLLSYGGWFAGNYAVAVLATAAGALIGWPFTAVLGVPIAWDIVVRQRRRMYFIQLCLISLILFLGPLVYIDSLFYGRTVIAPLGIVLYNVFGKGGPTLYGVESWTYYFLNGF</sequence>
<keyword evidence="5 11" id="KW-0808">Transferase</keyword>
<dbReference type="AlphaFoldDB" id="A0A9X0D2C0"/>
<dbReference type="GO" id="GO:0000026">
    <property type="term" value="F:alpha-1,2-mannosyltransferase activity"/>
    <property type="evidence" value="ECO:0007669"/>
    <property type="project" value="TreeGrafter"/>
</dbReference>
<feature type="transmembrane region" description="Helical" evidence="10">
    <location>
        <begin position="209"/>
        <end position="226"/>
    </location>
</feature>
<gene>
    <name evidence="11" type="primary">ALG9_2</name>
    <name evidence="11" type="ORF">OS493_022438</name>
</gene>
<keyword evidence="8 10" id="KW-1133">Transmembrane helix</keyword>
<dbReference type="InterPro" id="IPR005599">
    <property type="entry name" value="GPI_mannosylTrfase"/>
</dbReference>
<organism evidence="11 12">
    <name type="scientific">Desmophyllum pertusum</name>
    <dbReference type="NCBI Taxonomy" id="174260"/>
    <lineage>
        <taxon>Eukaryota</taxon>
        <taxon>Metazoa</taxon>
        <taxon>Cnidaria</taxon>
        <taxon>Anthozoa</taxon>
        <taxon>Hexacorallia</taxon>
        <taxon>Scleractinia</taxon>
        <taxon>Caryophylliina</taxon>
        <taxon>Caryophylliidae</taxon>
        <taxon>Desmophyllum</taxon>
    </lineage>
</organism>
<keyword evidence="6 10" id="KW-0812">Transmembrane</keyword>
<proteinExistence type="inferred from homology"/>
<comment type="caution">
    <text evidence="11">The sequence shown here is derived from an EMBL/GenBank/DDBJ whole genome shotgun (WGS) entry which is preliminary data.</text>
</comment>
<feature type="transmembrane region" description="Helical" evidence="10">
    <location>
        <begin position="96"/>
        <end position="116"/>
    </location>
</feature>
<reference evidence="11" key="1">
    <citation type="submission" date="2023-01" db="EMBL/GenBank/DDBJ databases">
        <title>Genome assembly of the deep-sea coral Lophelia pertusa.</title>
        <authorList>
            <person name="Herrera S."/>
            <person name="Cordes E."/>
        </authorList>
    </citation>
    <scope>NUCLEOTIDE SEQUENCE</scope>
    <source>
        <strain evidence="11">USNM1676648</strain>
        <tissue evidence="11">Polyp</tissue>
    </source>
</reference>
<comment type="pathway">
    <text evidence="2">Protein modification; protein glycosylation.</text>
</comment>
<evidence type="ECO:0000256" key="3">
    <source>
        <dbReference type="ARBA" id="ARBA00007063"/>
    </source>
</evidence>
<feature type="transmembrane region" description="Helical" evidence="10">
    <location>
        <begin position="171"/>
        <end position="197"/>
    </location>
</feature>
<keyword evidence="7 10" id="KW-0256">Endoplasmic reticulum</keyword>
<accession>A0A9X0D2C0</accession>
<dbReference type="PANTHER" id="PTHR22760">
    <property type="entry name" value="GLYCOSYLTRANSFERASE"/>
    <property type="match status" value="1"/>
</dbReference>